<organism evidence="1 2">
    <name type="scientific">Rubripirellula lacrimiformis</name>
    <dbReference type="NCBI Taxonomy" id="1930273"/>
    <lineage>
        <taxon>Bacteria</taxon>
        <taxon>Pseudomonadati</taxon>
        <taxon>Planctomycetota</taxon>
        <taxon>Planctomycetia</taxon>
        <taxon>Pirellulales</taxon>
        <taxon>Pirellulaceae</taxon>
        <taxon>Rubripirellula</taxon>
    </lineage>
</organism>
<keyword evidence="2" id="KW-1185">Reference proteome</keyword>
<protein>
    <submittedName>
        <fullName evidence="1">Uncharacterized protein</fullName>
    </submittedName>
</protein>
<reference evidence="1 2" key="1">
    <citation type="submission" date="2019-02" db="EMBL/GenBank/DDBJ databases">
        <title>Deep-cultivation of Planctomycetes and their phenomic and genomic characterization uncovers novel biology.</title>
        <authorList>
            <person name="Wiegand S."/>
            <person name="Jogler M."/>
            <person name="Boedeker C."/>
            <person name="Pinto D."/>
            <person name="Vollmers J."/>
            <person name="Rivas-Marin E."/>
            <person name="Kohn T."/>
            <person name="Peeters S.H."/>
            <person name="Heuer A."/>
            <person name="Rast P."/>
            <person name="Oberbeckmann S."/>
            <person name="Bunk B."/>
            <person name="Jeske O."/>
            <person name="Meyerdierks A."/>
            <person name="Storesund J.E."/>
            <person name="Kallscheuer N."/>
            <person name="Luecker S."/>
            <person name="Lage O.M."/>
            <person name="Pohl T."/>
            <person name="Merkel B.J."/>
            <person name="Hornburger P."/>
            <person name="Mueller R.-W."/>
            <person name="Bruemmer F."/>
            <person name="Labrenz M."/>
            <person name="Spormann A.M."/>
            <person name="Op den Camp H."/>
            <person name="Overmann J."/>
            <person name="Amann R."/>
            <person name="Jetten M.S.M."/>
            <person name="Mascher T."/>
            <person name="Medema M.H."/>
            <person name="Devos D.P."/>
            <person name="Kaster A.-K."/>
            <person name="Ovreas L."/>
            <person name="Rohde M."/>
            <person name="Galperin M.Y."/>
            <person name="Jogler C."/>
        </authorList>
    </citation>
    <scope>NUCLEOTIDE SEQUENCE [LARGE SCALE GENOMIC DNA]</scope>
    <source>
        <strain evidence="1 2">K22_7</strain>
    </source>
</reference>
<dbReference type="AlphaFoldDB" id="A0A517N3P4"/>
<gene>
    <name evidence="1" type="ORF">K227x_01190</name>
</gene>
<sequence>MNVLYQLPVWLLFFAVALPLTFIAWSSRHAAYALSAEPIDEAKTIYEGPSTYNDDGTRTQTITVQIPKGQSVTITQTFGPIAITANGRTWAAYSV</sequence>
<dbReference type="KEGG" id="rlc:K227x_01190"/>
<name>A0A517N3P4_9BACT</name>
<proteinExistence type="predicted"/>
<dbReference type="Proteomes" id="UP000318538">
    <property type="component" value="Chromosome"/>
</dbReference>
<evidence type="ECO:0000313" key="1">
    <source>
        <dbReference type="EMBL" id="QDT01752.1"/>
    </source>
</evidence>
<accession>A0A517N3P4</accession>
<evidence type="ECO:0000313" key="2">
    <source>
        <dbReference type="Proteomes" id="UP000318538"/>
    </source>
</evidence>
<dbReference type="EMBL" id="CP036525">
    <property type="protein sequence ID" value="QDT01752.1"/>
    <property type="molecule type" value="Genomic_DNA"/>
</dbReference>